<dbReference type="Pfam" id="PF00400">
    <property type="entry name" value="WD40"/>
    <property type="match status" value="1"/>
</dbReference>
<dbReference type="InterPro" id="IPR051242">
    <property type="entry name" value="WD-EF-hand_domain"/>
</dbReference>
<name>A0A8J6E304_9EUKA</name>
<feature type="region of interest" description="Disordered" evidence="3">
    <location>
        <begin position="247"/>
        <end position="407"/>
    </location>
</feature>
<dbReference type="PROSITE" id="PS50082">
    <property type="entry name" value="WD_REPEATS_2"/>
    <property type="match status" value="1"/>
</dbReference>
<protein>
    <submittedName>
        <fullName evidence="4">WD domain G-beta repeat</fullName>
    </submittedName>
</protein>
<feature type="repeat" description="WD" evidence="2">
    <location>
        <begin position="591"/>
        <end position="623"/>
    </location>
</feature>
<feature type="compositionally biased region" description="Basic and acidic residues" evidence="3">
    <location>
        <begin position="250"/>
        <end position="260"/>
    </location>
</feature>
<dbReference type="OrthoDB" id="7668193at2759"/>
<keyword evidence="5" id="KW-1185">Reference proteome</keyword>
<keyword evidence="1" id="KW-0677">Repeat</keyword>
<feature type="compositionally biased region" description="Polar residues" evidence="3">
    <location>
        <begin position="310"/>
        <end position="328"/>
    </location>
</feature>
<comment type="caution">
    <text evidence="4">The sequence shown here is derived from an EMBL/GenBank/DDBJ whole genome shotgun (WGS) entry which is preliminary data.</text>
</comment>
<dbReference type="PROSITE" id="PS50294">
    <property type="entry name" value="WD_REPEATS_REGION"/>
    <property type="match status" value="1"/>
</dbReference>
<dbReference type="Gene3D" id="2.130.10.10">
    <property type="entry name" value="YVTN repeat-like/Quinoprotein amine dehydrogenase"/>
    <property type="match status" value="2"/>
</dbReference>
<dbReference type="InterPro" id="IPR015943">
    <property type="entry name" value="WD40/YVTN_repeat-like_dom_sf"/>
</dbReference>
<evidence type="ECO:0000256" key="2">
    <source>
        <dbReference type="PROSITE-ProRule" id="PRU00221"/>
    </source>
</evidence>
<sequence length="1214" mass="130560">MISSRRNTAVRGRTPTKASMDISIPELELESEKLNPLSVETEEQLLRLRFDFAARLDEQNKEAPIASIETKFVGAGNRRKKKLPGLTRDNFVECLSQNLGVASHAADVIFDVLKKKSDPMDTSDGTVTFLALMTAITTQTRVCVDRVLEKANPADTGVVKQAYPQTPAVIERFGHRKNIEVLAVTGSEWVSVGHDGVAHLWHRVPVTGVTGLDSKPPRAFRSVLDPHADVGAPAMGTSTLPAVIADTGLPDDKELDPTESRRRRTDYVGYSRRAEDPLPSQRPPAPVLPTGMTLPPKTVERPGRFMGGTPSATENYMTSRNIRPSTPQRPMTPRSPAPARPSTSHGLHRPTLLTDTLARTMTPPAPPRTPGPAATFRPRSSQYKRRHKAAKKVTRDDILHPGDPGRPTITSAVQKSLQTWCTSVCRITVKRVQYLLVGTLRGEALLLDDAYVPVFRADVGAPVTGVAWFARPAGPLVSDASEGTARKKVPTRKKRTRRRPAKVRVGKWRPPERPTGEVQTVIMVGTVGGAVMFFDAETMKLVKTTKEHGAAWVNCIQTFEDVEDRPLIVSAGGDGRMALWSAKTLAPTRRLGRHAGGIICIDYDAATKMLVSVGTDHTLKLWSPFVNDPTATVNLDKGSPIAVVLLESLNCAIVVFAEKLIVTYSLSSLQPIQTVHDPTTHTPIDRFTAAVFDRKAGILLTAGSFIRLWPLASVFNTALSQPAGRLSPAPSWTPRPESGPCVTATIGPLPARPHERKVVACVALNTALELAVADAVFASVDQGGVGHVWAYSASSTALQQVRSLALALGADITAAAIDRTGKRLLVGTVAGTFARFEPYTGTRVAAAVSGAAGSGEVVSMFVDSDPTDFPYTVGFGQGRCYQYDDKIDTVFTVGVRDLSGHTGDIVAVDKLVSPGDIPHSPVRDEPTNPYEQRNATNTRQPFLVTASTDGVVATWDPFRGNRQQVHQLDTDIGGIVDMAVISSDRIAVLTQSGKVHLVAPLSASPMIQADCLEVSPARIAALSSPPTLAAVEGSRVFLYSLVDGGHEKLRPCAEFTITSNATVSAVIPLSVASAFAVGLDSGHVAVIATSGQVLLSESTGDDVLSRLNTARPPATPQPPSSPASVRSPRPRPAGLYEYEGGRVVRTPLGDRKLRLDKEESAESTPDDTDSERGSDASAVRVRRPPSSLRDMWGGSRPQVMRFVKPPEKFQPLLF</sequence>
<dbReference type="EMBL" id="JAHDYR010000012">
    <property type="protein sequence ID" value="KAG9394976.1"/>
    <property type="molecule type" value="Genomic_DNA"/>
</dbReference>
<feature type="region of interest" description="Disordered" evidence="3">
    <location>
        <begin position="1104"/>
        <end position="1196"/>
    </location>
</feature>
<evidence type="ECO:0000313" key="5">
    <source>
        <dbReference type="Proteomes" id="UP000717585"/>
    </source>
</evidence>
<feature type="compositionally biased region" description="Basic residues" evidence="3">
    <location>
        <begin position="382"/>
        <end position="392"/>
    </location>
</feature>
<dbReference type="PANTHER" id="PTHR44324">
    <property type="entry name" value="WD40 REPEAT DOMAIN 95"/>
    <property type="match status" value="1"/>
</dbReference>
<dbReference type="PANTHER" id="PTHR44324:SF4">
    <property type="entry name" value="WD40 REPEAT DOMAIN 95"/>
    <property type="match status" value="1"/>
</dbReference>
<reference evidence="4" key="1">
    <citation type="submission" date="2021-05" db="EMBL/GenBank/DDBJ databases">
        <title>A free-living protist that lacks canonical eukaryotic 1 DNA replication and segregation systems.</title>
        <authorList>
            <person name="Salas-Leiva D.E."/>
            <person name="Tromer E.C."/>
            <person name="Curtis B.A."/>
            <person name="Jerlstrom-Hultqvist J."/>
            <person name="Kolisko M."/>
            <person name="Yi Z."/>
            <person name="Salas-Leiva J.S."/>
            <person name="Gallot-Lavallee L."/>
            <person name="Kops G.J.P.L."/>
            <person name="Archibald J.M."/>
            <person name="Simpson A.G.B."/>
            <person name="Roger A.J."/>
        </authorList>
    </citation>
    <scope>NUCLEOTIDE SEQUENCE</scope>
    <source>
        <strain evidence="4">BICM</strain>
    </source>
</reference>
<dbReference type="Proteomes" id="UP000717585">
    <property type="component" value="Unassembled WGS sequence"/>
</dbReference>
<accession>A0A8J6E304</accession>
<feature type="compositionally biased region" description="Basic and acidic residues" evidence="3">
    <location>
        <begin position="1148"/>
        <end position="1160"/>
    </location>
</feature>
<proteinExistence type="predicted"/>
<dbReference type="InterPro" id="IPR036322">
    <property type="entry name" value="WD40_repeat_dom_sf"/>
</dbReference>
<feature type="region of interest" description="Disordered" evidence="3">
    <location>
        <begin position="479"/>
        <end position="510"/>
    </location>
</feature>
<keyword evidence="2" id="KW-0853">WD repeat</keyword>
<dbReference type="InterPro" id="IPR001680">
    <property type="entry name" value="WD40_rpt"/>
</dbReference>
<evidence type="ECO:0000313" key="4">
    <source>
        <dbReference type="EMBL" id="KAG9394976.1"/>
    </source>
</evidence>
<evidence type="ECO:0000256" key="3">
    <source>
        <dbReference type="SAM" id="MobiDB-lite"/>
    </source>
</evidence>
<evidence type="ECO:0000256" key="1">
    <source>
        <dbReference type="ARBA" id="ARBA00022737"/>
    </source>
</evidence>
<feature type="compositionally biased region" description="Basic residues" evidence="3">
    <location>
        <begin position="486"/>
        <end position="507"/>
    </location>
</feature>
<dbReference type="AlphaFoldDB" id="A0A8J6E304"/>
<dbReference type="SUPFAM" id="SSF50978">
    <property type="entry name" value="WD40 repeat-like"/>
    <property type="match status" value="2"/>
</dbReference>
<gene>
    <name evidence="4" type="ORF">J8273_0184</name>
</gene>
<dbReference type="SMART" id="SM00320">
    <property type="entry name" value="WD40"/>
    <property type="match status" value="6"/>
</dbReference>
<organism evidence="4 5">
    <name type="scientific">Carpediemonas membranifera</name>
    <dbReference type="NCBI Taxonomy" id="201153"/>
    <lineage>
        <taxon>Eukaryota</taxon>
        <taxon>Metamonada</taxon>
        <taxon>Carpediemonas-like organisms</taxon>
        <taxon>Carpediemonas</taxon>
    </lineage>
</organism>